<keyword evidence="1 4" id="KW-0812">Transmembrane</keyword>
<dbReference type="RefSeq" id="WP_320510109.1">
    <property type="nucleotide sequence ID" value="NZ_JAXCLW010000007.1"/>
</dbReference>
<comment type="caution">
    <text evidence="5">The sequence shown here is derived from an EMBL/GenBank/DDBJ whole genome shotgun (WGS) entry which is preliminary data.</text>
</comment>
<keyword evidence="3 4" id="KW-0472">Membrane</keyword>
<evidence type="ECO:0000256" key="1">
    <source>
        <dbReference type="ARBA" id="ARBA00022692"/>
    </source>
</evidence>
<feature type="transmembrane region" description="Helical" evidence="4">
    <location>
        <begin position="97"/>
        <end position="119"/>
    </location>
</feature>
<gene>
    <name evidence="5" type="ORF">SMD27_19500</name>
</gene>
<feature type="transmembrane region" description="Helical" evidence="4">
    <location>
        <begin position="12"/>
        <end position="30"/>
    </location>
</feature>
<feature type="transmembrane region" description="Helical" evidence="4">
    <location>
        <begin position="131"/>
        <end position="150"/>
    </location>
</feature>
<evidence type="ECO:0000313" key="5">
    <source>
        <dbReference type="EMBL" id="MDY0885038.1"/>
    </source>
</evidence>
<reference evidence="5 6" key="1">
    <citation type="journal article" date="2016" name="Antonie Van Leeuwenhoek">
        <title>Dongia soli sp. nov., isolated from soil from Dokdo, Korea.</title>
        <authorList>
            <person name="Kim D.U."/>
            <person name="Lee H."/>
            <person name="Kim H."/>
            <person name="Kim S.G."/>
            <person name="Ka J.O."/>
        </authorList>
    </citation>
    <scope>NUCLEOTIDE SEQUENCE [LARGE SCALE GENOMIC DNA]</scope>
    <source>
        <strain evidence="5 6">D78</strain>
    </source>
</reference>
<feature type="transmembrane region" description="Helical" evidence="4">
    <location>
        <begin position="42"/>
        <end position="61"/>
    </location>
</feature>
<dbReference type="EMBL" id="JAXCLW010000007">
    <property type="protein sequence ID" value="MDY0885038.1"/>
    <property type="molecule type" value="Genomic_DNA"/>
</dbReference>
<evidence type="ECO:0000313" key="6">
    <source>
        <dbReference type="Proteomes" id="UP001279642"/>
    </source>
</evidence>
<dbReference type="Pfam" id="PF07690">
    <property type="entry name" value="MFS_1"/>
    <property type="match status" value="1"/>
</dbReference>
<feature type="transmembrane region" description="Helical" evidence="4">
    <location>
        <begin position="156"/>
        <end position="178"/>
    </location>
</feature>
<dbReference type="InterPro" id="IPR011701">
    <property type="entry name" value="MFS"/>
</dbReference>
<keyword evidence="2 4" id="KW-1133">Transmembrane helix</keyword>
<dbReference type="SUPFAM" id="SSF103473">
    <property type="entry name" value="MFS general substrate transporter"/>
    <property type="match status" value="1"/>
</dbReference>
<organism evidence="5 6">
    <name type="scientific">Dongia soli</name>
    <dbReference type="NCBI Taxonomy" id="600628"/>
    <lineage>
        <taxon>Bacteria</taxon>
        <taxon>Pseudomonadati</taxon>
        <taxon>Pseudomonadota</taxon>
        <taxon>Alphaproteobacteria</taxon>
        <taxon>Rhodospirillales</taxon>
        <taxon>Dongiaceae</taxon>
        <taxon>Dongia</taxon>
    </lineage>
</organism>
<dbReference type="InterPro" id="IPR036259">
    <property type="entry name" value="MFS_trans_sf"/>
</dbReference>
<evidence type="ECO:0000256" key="3">
    <source>
        <dbReference type="ARBA" id="ARBA00023136"/>
    </source>
</evidence>
<evidence type="ECO:0000256" key="4">
    <source>
        <dbReference type="SAM" id="Phobius"/>
    </source>
</evidence>
<keyword evidence="6" id="KW-1185">Reference proteome</keyword>
<sequence>MWKSVQPTMPVLLGIGFIEAALGVLNPLIGIRLSQNGIGSDLIGIVASAYFVGFLIGTLTCHRIIDRVGHIRAFGVFAVLAANATLLMIVLQHPYVWIVLRAAAGYTLAGAFVIIESWLNDKATEDNRGRVFAVYSVVAWGASGISPLALNLKDQTGTLLFALATICIASSMIPLALTKVGNPEIGQRSHLSILQLIRISPLGVVCCFGAGIFISALYSLLPVYITASPRAAATRRNWLSSSASAPLPPSWRSIRSAISPTITADGRSSSAP</sequence>
<accession>A0ABU5EFP4</accession>
<dbReference type="Gene3D" id="1.20.1250.20">
    <property type="entry name" value="MFS general substrate transporter like domains"/>
    <property type="match status" value="1"/>
</dbReference>
<name>A0ABU5EFP4_9PROT</name>
<dbReference type="PANTHER" id="PTHR23521">
    <property type="entry name" value="TRANSPORTER MFS SUPERFAMILY"/>
    <property type="match status" value="1"/>
</dbReference>
<protein>
    <submittedName>
        <fullName evidence="5">MFS transporter</fullName>
    </submittedName>
</protein>
<evidence type="ECO:0000256" key="2">
    <source>
        <dbReference type="ARBA" id="ARBA00022989"/>
    </source>
</evidence>
<proteinExistence type="predicted"/>
<dbReference type="Proteomes" id="UP001279642">
    <property type="component" value="Unassembled WGS sequence"/>
</dbReference>
<feature type="transmembrane region" description="Helical" evidence="4">
    <location>
        <begin position="199"/>
        <end position="221"/>
    </location>
</feature>
<dbReference type="PANTHER" id="PTHR23521:SF2">
    <property type="entry name" value="TRANSPORTER MFS SUPERFAMILY"/>
    <property type="match status" value="1"/>
</dbReference>
<feature type="transmembrane region" description="Helical" evidence="4">
    <location>
        <begin position="73"/>
        <end position="91"/>
    </location>
</feature>